<dbReference type="EMBL" id="GBRH01189823">
    <property type="protein sequence ID" value="JAE08073.1"/>
    <property type="molecule type" value="Transcribed_RNA"/>
</dbReference>
<feature type="region of interest" description="Disordered" evidence="1">
    <location>
        <begin position="30"/>
        <end position="55"/>
    </location>
</feature>
<accession>A0A0A9FII6</accession>
<organism evidence="2">
    <name type="scientific">Arundo donax</name>
    <name type="common">Giant reed</name>
    <name type="synonym">Donax arundinaceus</name>
    <dbReference type="NCBI Taxonomy" id="35708"/>
    <lineage>
        <taxon>Eukaryota</taxon>
        <taxon>Viridiplantae</taxon>
        <taxon>Streptophyta</taxon>
        <taxon>Embryophyta</taxon>
        <taxon>Tracheophyta</taxon>
        <taxon>Spermatophyta</taxon>
        <taxon>Magnoliopsida</taxon>
        <taxon>Liliopsida</taxon>
        <taxon>Poales</taxon>
        <taxon>Poaceae</taxon>
        <taxon>PACMAD clade</taxon>
        <taxon>Arundinoideae</taxon>
        <taxon>Arundineae</taxon>
        <taxon>Arundo</taxon>
    </lineage>
</organism>
<reference evidence="2" key="1">
    <citation type="submission" date="2014-09" db="EMBL/GenBank/DDBJ databases">
        <authorList>
            <person name="Magalhaes I.L.F."/>
            <person name="Oliveira U."/>
            <person name="Santos F.R."/>
            <person name="Vidigal T.H.D.A."/>
            <person name="Brescovit A.D."/>
            <person name="Santos A.J."/>
        </authorList>
    </citation>
    <scope>NUCLEOTIDE SEQUENCE</scope>
    <source>
        <tissue evidence="2">Shoot tissue taken approximately 20 cm above the soil surface</tissue>
    </source>
</reference>
<reference evidence="2" key="2">
    <citation type="journal article" date="2015" name="Data Brief">
        <title>Shoot transcriptome of the giant reed, Arundo donax.</title>
        <authorList>
            <person name="Barrero R.A."/>
            <person name="Guerrero F.D."/>
            <person name="Moolhuijzen P."/>
            <person name="Goolsby J.A."/>
            <person name="Tidwell J."/>
            <person name="Bellgard S.E."/>
            <person name="Bellgard M.I."/>
        </authorList>
    </citation>
    <scope>NUCLEOTIDE SEQUENCE</scope>
    <source>
        <tissue evidence="2">Shoot tissue taken approximately 20 cm above the soil surface</tissue>
    </source>
</reference>
<evidence type="ECO:0000256" key="1">
    <source>
        <dbReference type="SAM" id="MobiDB-lite"/>
    </source>
</evidence>
<evidence type="ECO:0000313" key="2">
    <source>
        <dbReference type="EMBL" id="JAE08073.1"/>
    </source>
</evidence>
<sequence length="55" mass="6409">MASRHNPSNPARIAYQQNRKSIHVWMELHSTRPRREEQRCGGGVGPRDSQREGPW</sequence>
<name>A0A0A9FII6_ARUDO</name>
<proteinExistence type="predicted"/>
<dbReference type="AlphaFoldDB" id="A0A0A9FII6"/>
<feature type="compositionally biased region" description="Basic and acidic residues" evidence="1">
    <location>
        <begin position="30"/>
        <end position="39"/>
    </location>
</feature>
<protein>
    <submittedName>
        <fullName evidence="2">Uncharacterized protein</fullName>
    </submittedName>
</protein>